<evidence type="ECO:0000313" key="2">
    <source>
        <dbReference type="Proteomes" id="UP000218432"/>
    </source>
</evidence>
<protein>
    <submittedName>
        <fullName evidence="1">Uncharacterized protein</fullName>
    </submittedName>
</protein>
<dbReference type="SUPFAM" id="SSF51395">
    <property type="entry name" value="FMN-linked oxidoreductases"/>
    <property type="match status" value="1"/>
</dbReference>
<reference evidence="1 2" key="1">
    <citation type="journal article" date="2017" name="Genome Announc.">
        <title>Complete Genome Sequence of Burkholderia stabilis FERMP-21014.</title>
        <authorList>
            <person name="Konishi K."/>
            <person name="Kumagai T."/>
            <person name="Sakasegawa S."/>
            <person name="Tamura T."/>
        </authorList>
    </citation>
    <scope>NUCLEOTIDE SEQUENCE [LARGE SCALE GENOMIC DNA]</scope>
    <source>
        <strain evidence="1 2">FERMP-21014</strain>
    </source>
</reference>
<dbReference type="InterPro" id="IPR013785">
    <property type="entry name" value="Aldolase_TIM"/>
</dbReference>
<accession>A0A1Y1BUM2</accession>
<dbReference type="AlphaFoldDB" id="A0A1Y1BUM2"/>
<dbReference type="EMBL" id="AP018113">
    <property type="protein sequence ID" value="BAX63722.1"/>
    <property type="molecule type" value="Genomic_DNA"/>
</dbReference>
<sequence>MTEKTLFEPYTLGGLTLANRIVMAPLTLI</sequence>
<dbReference type="Proteomes" id="UP000218432">
    <property type="component" value="Chromosome 3"/>
</dbReference>
<name>A0A1Y1BUM2_9BURK</name>
<evidence type="ECO:0000313" key="1">
    <source>
        <dbReference type="EMBL" id="BAX63722.1"/>
    </source>
</evidence>
<dbReference type="Gene3D" id="3.20.20.70">
    <property type="entry name" value="Aldolase class I"/>
    <property type="match status" value="1"/>
</dbReference>
<proteinExistence type="predicted"/>
<gene>
    <name evidence="1" type="ORF">BSFP_065950</name>
</gene>
<organism evidence="1 2">
    <name type="scientific">Burkholderia stabilis</name>
    <dbReference type="NCBI Taxonomy" id="95485"/>
    <lineage>
        <taxon>Bacteria</taxon>
        <taxon>Pseudomonadati</taxon>
        <taxon>Pseudomonadota</taxon>
        <taxon>Betaproteobacteria</taxon>
        <taxon>Burkholderiales</taxon>
        <taxon>Burkholderiaceae</taxon>
        <taxon>Burkholderia</taxon>
        <taxon>Burkholderia cepacia complex</taxon>
    </lineage>
</organism>